<evidence type="ECO:0000313" key="1">
    <source>
        <dbReference type="EnsemblProtists" id="PYU1_T001362"/>
    </source>
</evidence>
<dbReference type="AlphaFoldDB" id="K3W8S1"/>
<dbReference type="InParanoid" id="K3W8S1"/>
<evidence type="ECO:0000313" key="2">
    <source>
        <dbReference type="Proteomes" id="UP000019132"/>
    </source>
</evidence>
<dbReference type="EMBL" id="GL376626">
    <property type="status" value="NOT_ANNOTATED_CDS"/>
    <property type="molecule type" value="Genomic_DNA"/>
</dbReference>
<reference evidence="2" key="1">
    <citation type="journal article" date="2010" name="Genome Biol.">
        <title>Genome sequence of the necrotrophic plant pathogen Pythium ultimum reveals original pathogenicity mechanisms and effector repertoire.</title>
        <authorList>
            <person name="Levesque C.A."/>
            <person name="Brouwer H."/>
            <person name="Cano L."/>
            <person name="Hamilton J.P."/>
            <person name="Holt C."/>
            <person name="Huitema E."/>
            <person name="Raffaele S."/>
            <person name="Robideau G.P."/>
            <person name="Thines M."/>
            <person name="Win J."/>
            <person name="Zerillo M.M."/>
            <person name="Beakes G.W."/>
            <person name="Boore J.L."/>
            <person name="Busam D."/>
            <person name="Dumas B."/>
            <person name="Ferriera S."/>
            <person name="Fuerstenberg S.I."/>
            <person name="Gachon C.M."/>
            <person name="Gaulin E."/>
            <person name="Govers F."/>
            <person name="Grenville-Briggs L."/>
            <person name="Horner N."/>
            <person name="Hostetler J."/>
            <person name="Jiang R.H."/>
            <person name="Johnson J."/>
            <person name="Krajaejun T."/>
            <person name="Lin H."/>
            <person name="Meijer H.J."/>
            <person name="Moore B."/>
            <person name="Morris P."/>
            <person name="Phuntmart V."/>
            <person name="Puiu D."/>
            <person name="Shetty J."/>
            <person name="Stajich J.E."/>
            <person name="Tripathy S."/>
            <person name="Wawra S."/>
            <person name="van West P."/>
            <person name="Whitty B.R."/>
            <person name="Coutinho P.M."/>
            <person name="Henrissat B."/>
            <person name="Martin F."/>
            <person name="Thomas P.D."/>
            <person name="Tyler B.M."/>
            <person name="De Vries R.P."/>
            <person name="Kamoun S."/>
            <person name="Yandell M."/>
            <person name="Tisserat N."/>
            <person name="Buell C.R."/>
        </authorList>
    </citation>
    <scope>NUCLEOTIDE SEQUENCE</scope>
    <source>
        <strain evidence="2">DAOM:BR144</strain>
    </source>
</reference>
<organism evidence="1 2">
    <name type="scientific">Globisporangium ultimum (strain ATCC 200006 / CBS 805.95 / DAOM BR144)</name>
    <name type="common">Pythium ultimum</name>
    <dbReference type="NCBI Taxonomy" id="431595"/>
    <lineage>
        <taxon>Eukaryota</taxon>
        <taxon>Sar</taxon>
        <taxon>Stramenopiles</taxon>
        <taxon>Oomycota</taxon>
        <taxon>Peronosporomycetes</taxon>
        <taxon>Pythiales</taxon>
        <taxon>Pythiaceae</taxon>
        <taxon>Globisporangium</taxon>
    </lineage>
</organism>
<accession>K3W8S1</accession>
<sequence>MSKTLEKVFRKQISTNNLDFVMEMLPLEEELAAQDDAIVFREMLHYLEDVVYSTAATITAAIKKYDTTCVFSNSRMMQDPILGQMFEFTSNAPIPCTLQQLDARFWALLSGFVGNQLMGRTTNQSRDTVENSCGKQFSSKFNTSVGEIQVDGVSAIRKFWTQNQIVFVFTSLLAPAGTGLLFREQAWLILSESSAITTPGSPSSSVFQTCYRLFLEKRDTSSVITPQTAYLYNAIMTTQSDKMRTQQLDMQEILLRSQDPDPSVLIPNACLQLECEAWVPTSVSQVV</sequence>
<keyword evidence="2" id="KW-1185">Reference proteome</keyword>
<proteinExistence type="predicted"/>
<dbReference type="HOGENOM" id="CLU_971392_0_0_1"/>
<dbReference type="Proteomes" id="UP000019132">
    <property type="component" value="Unassembled WGS sequence"/>
</dbReference>
<reference evidence="2" key="2">
    <citation type="submission" date="2010-04" db="EMBL/GenBank/DDBJ databases">
        <authorList>
            <person name="Buell R."/>
            <person name="Hamilton J."/>
            <person name="Hostetler J."/>
        </authorList>
    </citation>
    <scope>NUCLEOTIDE SEQUENCE [LARGE SCALE GENOMIC DNA]</scope>
    <source>
        <strain evidence="2">DAOM:BR144</strain>
    </source>
</reference>
<name>K3W8S1_GLOUD</name>
<protein>
    <submittedName>
        <fullName evidence="1">Uncharacterized protein</fullName>
    </submittedName>
</protein>
<dbReference type="VEuPathDB" id="FungiDB:PYU1_G001362"/>
<dbReference type="eggNOG" id="ENOG502T2WU">
    <property type="taxonomic scope" value="Eukaryota"/>
</dbReference>
<reference evidence="1" key="3">
    <citation type="submission" date="2015-02" db="UniProtKB">
        <authorList>
            <consortium name="EnsemblProtists"/>
        </authorList>
    </citation>
    <scope>IDENTIFICATION</scope>
    <source>
        <strain evidence="1">DAOM BR144</strain>
    </source>
</reference>
<dbReference type="EnsemblProtists" id="PYU1_T001362">
    <property type="protein sequence ID" value="PYU1_T001362"/>
    <property type="gene ID" value="PYU1_G001362"/>
</dbReference>